<dbReference type="RefSeq" id="WP_303303579.1">
    <property type="nucleotide sequence ID" value="NZ_BAABDA010000028.1"/>
</dbReference>
<evidence type="ECO:0000256" key="1">
    <source>
        <dbReference type="SAM" id="SignalP"/>
    </source>
</evidence>
<evidence type="ECO:0000313" key="3">
    <source>
        <dbReference type="EMBL" id="MDO5976297.1"/>
    </source>
</evidence>
<proteinExistence type="predicted"/>
<dbReference type="PROSITE" id="PS51257">
    <property type="entry name" value="PROKAR_LIPOPROTEIN"/>
    <property type="match status" value="1"/>
</dbReference>
<keyword evidence="4" id="KW-1185">Reference proteome</keyword>
<dbReference type="Pfam" id="PF13648">
    <property type="entry name" value="Lipocalin_4"/>
    <property type="match status" value="1"/>
</dbReference>
<comment type="caution">
    <text evidence="3">The sequence shown here is derived from an EMBL/GenBank/DDBJ whole genome shotgun (WGS) entry which is preliminary data.</text>
</comment>
<name>A0ABT8WSY6_9FLAO</name>
<accession>A0ABT8WSY6</accession>
<organism evidence="3 4">
    <name type="scientific">Flavivirga jejuensis</name>
    <dbReference type="NCBI Taxonomy" id="870487"/>
    <lineage>
        <taxon>Bacteria</taxon>
        <taxon>Pseudomonadati</taxon>
        <taxon>Bacteroidota</taxon>
        <taxon>Flavobacteriia</taxon>
        <taxon>Flavobacteriales</taxon>
        <taxon>Flavobacteriaceae</taxon>
        <taxon>Flavivirga</taxon>
    </lineage>
</organism>
<evidence type="ECO:0000259" key="2">
    <source>
        <dbReference type="Pfam" id="PF13648"/>
    </source>
</evidence>
<reference evidence="3" key="1">
    <citation type="submission" date="2023-07" db="EMBL/GenBank/DDBJ databases">
        <title>Two novel species in the genus Flavivirga.</title>
        <authorList>
            <person name="Kwon K."/>
        </authorList>
    </citation>
    <scope>NUCLEOTIDE SEQUENCE</scope>
    <source>
        <strain evidence="3">KACC 14158</strain>
    </source>
</reference>
<sequence>MKKLNILFIALTLILTACSSDDAASPEITESIVGTWKGVSVDYSGTTVTSVEGETINADYLGEAYDVNYSLTFTEDPNNLTSTGTFSVKLTTTVLGQTTTENIENLKPTGDGTWEITDNELIITTDNEEGIMRIMKLTDSELVLAVTEETDLSIGGNSVVSTTDIIVTFEKE</sequence>
<dbReference type="InterPro" id="IPR024311">
    <property type="entry name" value="Lipocalin-like"/>
</dbReference>
<feature type="domain" description="Lipocalin-like" evidence="2">
    <location>
        <begin position="32"/>
        <end position="144"/>
    </location>
</feature>
<dbReference type="Proteomes" id="UP001176806">
    <property type="component" value="Unassembled WGS sequence"/>
</dbReference>
<feature type="signal peptide" evidence="1">
    <location>
        <begin position="1"/>
        <end position="23"/>
    </location>
</feature>
<keyword evidence="1" id="KW-0732">Signal</keyword>
<gene>
    <name evidence="3" type="ORF">Q4Q40_19020</name>
</gene>
<feature type="chain" id="PRO_5047335407" evidence="1">
    <location>
        <begin position="24"/>
        <end position="172"/>
    </location>
</feature>
<protein>
    <submittedName>
        <fullName evidence="3">Lipocalin family protein</fullName>
    </submittedName>
</protein>
<evidence type="ECO:0000313" key="4">
    <source>
        <dbReference type="Proteomes" id="UP001176806"/>
    </source>
</evidence>
<dbReference type="EMBL" id="JAUOEL010000007">
    <property type="protein sequence ID" value="MDO5976297.1"/>
    <property type="molecule type" value="Genomic_DNA"/>
</dbReference>